<comment type="caution">
    <text evidence="3">The sequence shown here is derived from an EMBL/GenBank/DDBJ whole genome shotgun (WGS) entry which is preliminary data.</text>
</comment>
<dbReference type="InterPro" id="IPR049123">
    <property type="entry name" value="56B_RHH"/>
</dbReference>
<evidence type="ECO:0000256" key="1">
    <source>
        <dbReference type="SAM" id="MobiDB-lite"/>
    </source>
</evidence>
<feature type="region of interest" description="Disordered" evidence="1">
    <location>
        <begin position="1"/>
        <end position="22"/>
    </location>
</feature>
<dbReference type="InterPro" id="IPR010985">
    <property type="entry name" value="Ribbon_hlx_hlx"/>
</dbReference>
<dbReference type="Pfam" id="PF21432">
    <property type="entry name" value="56B_RHH"/>
    <property type="match status" value="1"/>
</dbReference>
<accession>A0ABR8T3M6</accession>
<sequence>MSKKQTINELLQRKENKPTQKSVNTETNIYGIENLQIPGSTEVAKKKKKATFDLDPELHTRLKIYAAQHDLSMVEIVENALQLYFEKK</sequence>
<proteinExistence type="predicted"/>
<dbReference type="EMBL" id="JACSQL010000011">
    <property type="protein sequence ID" value="MBD7970389.1"/>
    <property type="molecule type" value="Genomic_DNA"/>
</dbReference>
<name>A0ABR8T3M6_9BACL</name>
<keyword evidence="4" id="KW-1185">Reference proteome</keyword>
<feature type="domain" description="56B-like ribbon-helix-helix" evidence="2">
    <location>
        <begin position="58"/>
        <end position="85"/>
    </location>
</feature>
<dbReference type="Gene3D" id="1.10.1220.10">
    <property type="entry name" value="Met repressor-like"/>
    <property type="match status" value="1"/>
</dbReference>
<evidence type="ECO:0000259" key="2">
    <source>
        <dbReference type="Pfam" id="PF21432"/>
    </source>
</evidence>
<dbReference type="Proteomes" id="UP000608071">
    <property type="component" value="Unassembled WGS sequence"/>
</dbReference>
<gene>
    <name evidence="3" type="ORF">H9647_20175</name>
</gene>
<protein>
    <recommendedName>
        <fullName evidence="2">56B-like ribbon-helix-helix domain-containing protein</fullName>
    </recommendedName>
</protein>
<organism evidence="3 4">
    <name type="scientific">Paenibacillus gallinarum</name>
    <dbReference type="NCBI Taxonomy" id="2762232"/>
    <lineage>
        <taxon>Bacteria</taxon>
        <taxon>Bacillati</taxon>
        <taxon>Bacillota</taxon>
        <taxon>Bacilli</taxon>
        <taxon>Bacillales</taxon>
        <taxon>Paenibacillaceae</taxon>
        <taxon>Paenibacillus</taxon>
    </lineage>
</organism>
<dbReference type="RefSeq" id="WP_191803429.1">
    <property type="nucleotide sequence ID" value="NZ_JACSQL010000011.1"/>
</dbReference>
<evidence type="ECO:0000313" key="3">
    <source>
        <dbReference type="EMBL" id="MBD7970389.1"/>
    </source>
</evidence>
<evidence type="ECO:0000313" key="4">
    <source>
        <dbReference type="Proteomes" id="UP000608071"/>
    </source>
</evidence>
<dbReference type="SUPFAM" id="SSF47598">
    <property type="entry name" value="Ribbon-helix-helix"/>
    <property type="match status" value="1"/>
</dbReference>
<dbReference type="InterPro" id="IPR013321">
    <property type="entry name" value="Arc_rbn_hlx_hlx"/>
</dbReference>
<reference evidence="3 4" key="1">
    <citation type="submission" date="2020-08" db="EMBL/GenBank/DDBJ databases">
        <title>A Genomic Blueprint of the Chicken Gut Microbiome.</title>
        <authorList>
            <person name="Gilroy R."/>
            <person name="Ravi A."/>
            <person name="Getino M."/>
            <person name="Pursley I."/>
            <person name="Horton D.L."/>
            <person name="Alikhan N.-F."/>
            <person name="Baker D."/>
            <person name="Gharbi K."/>
            <person name="Hall N."/>
            <person name="Watson M."/>
            <person name="Adriaenssens E.M."/>
            <person name="Foster-Nyarko E."/>
            <person name="Jarju S."/>
            <person name="Secka A."/>
            <person name="Antonio M."/>
            <person name="Oren A."/>
            <person name="Chaudhuri R."/>
            <person name="La Ragione R.M."/>
            <person name="Hildebrand F."/>
            <person name="Pallen M.J."/>
        </authorList>
    </citation>
    <scope>NUCLEOTIDE SEQUENCE [LARGE SCALE GENOMIC DNA]</scope>
    <source>
        <strain evidence="3 4">Sa2BVA9</strain>
    </source>
</reference>